<feature type="transmembrane region" description="Helical" evidence="6">
    <location>
        <begin position="270"/>
        <end position="288"/>
    </location>
</feature>
<keyword evidence="5 6" id="KW-0472">Membrane</keyword>
<dbReference type="Proteomes" id="UP000051086">
    <property type="component" value="Unassembled WGS sequence"/>
</dbReference>
<evidence type="ECO:0000256" key="3">
    <source>
        <dbReference type="ARBA" id="ARBA00022692"/>
    </source>
</evidence>
<sequence length="308" mass="32249">MKNPLGLYLFLAVLGAGWGLNSVLAKIAVGGGYAPFGLIFWQLVITSLILGVICWVRGSWPKLGRAQLRMGLFVAVIGTIVPNAASYRAAMNLPAGILALLLSLVPICAFPLALVMGNEQFSARKFLGLSLGALAVALLVLPGEALPDAAMLALLPLAVIAPICYGLEGNGVAKWGTGDLSPVELLFLASLLGVVIALPLAIVTGQWISPAPPYALPDLALVASAMIHALVYTGYVWLVGRAGAVFASQVAYLVTGFGIFWAMAILGENYASSFWGAMALMLLGVFFVQPRRQIPLVAAAPLRHTNGE</sequence>
<dbReference type="PANTHER" id="PTHR32322">
    <property type="entry name" value="INNER MEMBRANE TRANSPORTER"/>
    <property type="match status" value="1"/>
</dbReference>
<organism evidence="9 11">
    <name type="scientific">Thalassovita autumnalis</name>
    <dbReference type="NCBI Taxonomy" id="2072972"/>
    <lineage>
        <taxon>Bacteria</taxon>
        <taxon>Pseudomonadati</taxon>
        <taxon>Pseudomonadota</taxon>
        <taxon>Alphaproteobacteria</taxon>
        <taxon>Rhodobacterales</taxon>
        <taxon>Roseobacteraceae</taxon>
        <taxon>Thalassovita</taxon>
    </lineage>
</organism>
<feature type="domain" description="EamA" evidence="7">
    <location>
        <begin position="157"/>
        <end position="288"/>
    </location>
</feature>
<protein>
    <submittedName>
        <fullName evidence="9">EamA-like transporter family protein</fullName>
    </submittedName>
</protein>
<dbReference type="InterPro" id="IPR037185">
    <property type="entry name" value="EmrE-like"/>
</dbReference>
<feature type="transmembrane region" description="Helical" evidence="6">
    <location>
        <begin position="185"/>
        <end position="208"/>
    </location>
</feature>
<dbReference type="Proteomes" id="UP000051887">
    <property type="component" value="Unassembled WGS sequence"/>
</dbReference>
<evidence type="ECO:0000313" key="10">
    <source>
        <dbReference type="Proteomes" id="UP000051086"/>
    </source>
</evidence>
<evidence type="ECO:0000313" key="9">
    <source>
        <dbReference type="EMBL" id="CUH73718.1"/>
    </source>
</evidence>
<feature type="transmembrane region" description="Helical" evidence="6">
    <location>
        <begin position="245"/>
        <end position="264"/>
    </location>
</feature>
<feature type="transmembrane region" description="Helical" evidence="6">
    <location>
        <begin position="126"/>
        <end position="143"/>
    </location>
</feature>
<evidence type="ECO:0000256" key="4">
    <source>
        <dbReference type="ARBA" id="ARBA00022989"/>
    </source>
</evidence>
<dbReference type="OrthoDB" id="8688375at2"/>
<gene>
    <name evidence="8" type="ORF">TL5118_03038</name>
    <name evidence="9" type="ORF">TL5120_03530</name>
</gene>
<feature type="transmembrane region" description="Helical" evidence="6">
    <location>
        <begin position="149"/>
        <end position="173"/>
    </location>
</feature>
<evidence type="ECO:0000256" key="6">
    <source>
        <dbReference type="SAM" id="Phobius"/>
    </source>
</evidence>
<evidence type="ECO:0000256" key="2">
    <source>
        <dbReference type="ARBA" id="ARBA00007362"/>
    </source>
</evidence>
<keyword evidence="4 6" id="KW-1133">Transmembrane helix</keyword>
<evidence type="ECO:0000259" key="7">
    <source>
        <dbReference type="Pfam" id="PF00892"/>
    </source>
</evidence>
<dbReference type="InterPro" id="IPR050638">
    <property type="entry name" value="AA-Vitamin_Transporters"/>
</dbReference>
<feature type="domain" description="EamA" evidence="7">
    <location>
        <begin position="8"/>
        <end position="140"/>
    </location>
</feature>
<evidence type="ECO:0000313" key="8">
    <source>
        <dbReference type="EMBL" id="CUH69079.1"/>
    </source>
</evidence>
<evidence type="ECO:0000256" key="1">
    <source>
        <dbReference type="ARBA" id="ARBA00004141"/>
    </source>
</evidence>
<comment type="subcellular location">
    <subcellularLocation>
        <location evidence="1">Membrane</location>
        <topology evidence="1">Multi-pass membrane protein</topology>
    </subcellularLocation>
</comment>
<dbReference type="Pfam" id="PF00892">
    <property type="entry name" value="EamA"/>
    <property type="match status" value="2"/>
</dbReference>
<dbReference type="AlphaFoldDB" id="A0A0P1FXF0"/>
<feature type="transmembrane region" description="Helical" evidence="6">
    <location>
        <begin position="35"/>
        <end position="56"/>
    </location>
</feature>
<dbReference type="EMBL" id="CYSC01000041">
    <property type="protein sequence ID" value="CUH73718.1"/>
    <property type="molecule type" value="Genomic_DNA"/>
</dbReference>
<accession>A0A0P1FXF0</accession>
<proteinExistence type="inferred from homology"/>
<feature type="transmembrane region" description="Helical" evidence="6">
    <location>
        <begin position="220"/>
        <end position="238"/>
    </location>
</feature>
<feature type="transmembrane region" description="Helical" evidence="6">
    <location>
        <begin position="68"/>
        <end position="87"/>
    </location>
</feature>
<comment type="similarity">
    <text evidence="2">Belongs to the EamA transporter family.</text>
</comment>
<reference evidence="9 11" key="2">
    <citation type="submission" date="2015-09" db="EMBL/GenBank/DDBJ databases">
        <authorList>
            <consortium name="Swine Surveillance"/>
        </authorList>
    </citation>
    <scope>NUCLEOTIDE SEQUENCE [LARGE SCALE GENOMIC DNA]</scope>
    <source>
        <strain evidence="9 11">5120</strain>
    </source>
</reference>
<dbReference type="GO" id="GO:0016020">
    <property type="term" value="C:membrane"/>
    <property type="evidence" value="ECO:0007669"/>
    <property type="project" value="UniProtKB-SubCell"/>
</dbReference>
<name>A0A0P1FXF0_9RHOB</name>
<dbReference type="InterPro" id="IPR000620">
    <property type="entry name" value="EamA_dom"/>
</dbReference>
<reference evidence="8 10" key="1">
    <citation type="submission" date="2015-09" db="EMBL/GenBank/DDBJ databases">
        <authorList>
            <person name="Rodrigo-Torres L."/>
            <person name="Arahal D.R."/>
        </authorList>
    </citation>
    <scope>NUCLEOTIDE SEQUENCE [LARGE SCALE GENOMIC DNA]</scope>
    <source>
        <strain evidence="8 10">CECT 5118</strain>
    </source>
</reference>
<dbReference type="EMBL" id="CYSB01000038">
    <property type="protein sequence ID" value="CUH69079.1"/>
    <property type="molecule type" value="Genomic_DNA"/>
</dbReference>
<keyword evidence="3 6" id="KW-0812">Transmembrane</keyword>
<dbReference type="SUPFAM" id="SSF103481">
    <property type="entry name" value="Multidrug resistance efflux transporter EmrE"/>
    <property type="match status" value="2"/>
</dbReference>
<dbReference type="RefSeq" id="WP_058244850.1">
    <property type="nucleotide sequence ID" value="NZ_CYSB01000038.1"/>
</dbReference>
<evidence type="ECO:0000256" key="5">
    <source>
        <dbReference type="ARBA" id="ARBA00023136"/>
    </source>
</evidence>
<evidence type="ECO:0000313" key="11">
    <source>
        <dbReference type="Proteomes" id="UP000051887"/>
    </source>
</evidence>
<keyword evidence="10" id="KW-1185">Reference proteome</keyword>
<feature type="transmembrane region" description="Helical" evidence="6">
    <location>
        <begin position="93"/>
        <end position="114"/>
    </location>
</feature>
<dbReference type="PANTHER" id="PTHR32322:SF2">
    <property type="entry name" value="EAMA DOMAIN-CONTAINING PROTEIN"/>
    <property type="match status" value="1"/>
</dbReference>